<dbReference type="EMBL" id="JALIDZ010000008">
    <property type="protein sequence ID" value="MCT8973757.1"/>
    <property type="molecule type" value="Genomic_DNA"/>
</dbReference>
<comment type="caution">
    <text evidence="3">The sequence shown here is derived from an EMBL/GenBank/DDBJ whole genome shotgun (WGS) entry which is preliminary data.</text>
</comment>
<dbReference type="GO" id="GO:0016878">
    <property type="term" value="F:acid-thiol ligase activity"/>
    <property type="evidence" value="ECO:0007669"/>
    <property type="project" value="UniProtKB-ARBA"/>
</dbReference>
<dbReference type="Proteomes" id="UP001320898">
    <property type="component" value="Unassembled WGS sequence"/>
</dbReference>
<dbReference type="PROSITE" id="PS00455">
    <property type="entry name" value="AMP_BINDING"/>
    <property type="match status" value="1"/>
</dbReference>
<evidence type="ECO:0000259" key="2">
    <source>
        <dbReference type="Pfam" id="PF13193"/>
    </source>
</evidence>
<dbReference type="InterPro" id="IPR050237">
    <property type="entry name" value="ATP-dep_AMP-bd_enzyme"/>
</dbReference>
<accession>A0AAW5R0P3</accession>
<feature type="domain" description="AMP-dependent synthetase/ligase" evidence="1">
    <location>
        <begin position="31"/>
        <end position="387"/>
    </location>
</feature>
<dbReference type="InterPro" id="IPR042099">
    <property type="entry name" value="ANL_N_sf"/>
</dbReference>
<dbReference type="InterPro" id="IPR045851">
    <property type="entry name" value="AMP-bd_C_sf"/>
</dbReference>
<dbReference type="RefSeq" id="WP_261617337.1">
    <property type="nucleotide sequence ID" value="NZ_JALIDZ010000008.1"/>
</dbReference>
<evidence type="ECO:0000313" key="3">
    <source>
        <dbReference type="EMBL" id="MCT8973757.1"/>
    </source>
</evidence>
<name>A0AAW5R0P3_9HYPH</name>
<gene>
    <name evidence="3" type="ORF">MUB46_17975</name>
</gene>
<protein>
    <submittedName>
        <fullName evidence="3">AMP-binding protein</fullName>
    </submittedName>
</protein>
<dbReference type="SUPFAM" id="SSF56801">
    <property type="entry name" value="Acetyl-CoA synthetase-like"/>
    <property type="match status" value="1"/>
</dbReference>
<dbReference type="InterPro" id="IPR025110">
    <property type="entry name" value="AMP-bd_C"/>
</dbReference>
<dbReference type="Gene3D" id="3.30.300.30">
    <property type="match status" value="1"/>
</dbReference>
<feature type="domain" description="AMP-binding enzyme C-terminal" evidence="2">
    <location>
        <begin position="450"/>
        <end position="528"/>
    </location>
</feature>
<sequence>MIESQRGSPDGMPDRSGSAAVDGSVYALLLRQAARFADHDLFVLPEAVRRLWDFDRKAWSYADTLARVDALANAYRESGYGVGHRVALLLENRPTHFFHWLALNAIGASVVPVNPDYTHDELVYLLSHSEAVLLVCLRSRLDQARPAAEEVGVAIVDAASDTLPRCPVPAQAGEVGEDSECALVYTSGTTGQPKGCLLSNGYFLGWSEWYTAQGGLISLRDGEERLMTPLPTFHVNAMGNSFMGMLGSGGAQVIVDRFHPRTWWEMAIETRATCFHYLGVMPAILLAVPPSDLDRSHGFRFGMGGGVHPDHHGAFEARFGVPLLEGWAMTETGAAGILCAMEEPRHVGARCLGRAERAGPPTEMRIVDDAGHDVPDGTPGELVLRARGADPRRRFFSGYLKNEAATAEVWSGGWLHTGDIMRRGDDGCLYFVDRKKNIIRRSGENIAAIEVEAAIVSHPAVAQVAVVAVSDPLRDEEVLAAIVLAEGADKSETTARSIFDHCGAQLAYYKLPGYVAFVDRLPTTSTQKIRKSDLGALAETPLEQPDCHDLREAKQQMRARR</sequence>
<dbReference type="PANTHER" id="PTHR43767">
    <property type="entry name" value="LONG-CHAIN-FATTY-ACID--COA LIGASE"/>
    <property type="match status" value="1"/>
</dbReference>
<organism evidence="3 4">
    <name type="scientific">Microbaculum marinisediminis</name>
    <dbReference type="NCBI Taxonomy" id="2931392"/>
    <lineage>
        <taxon>Bacteria</taxon>
        <taxon>Pseudomonadati</taxon>
        <taxon>Pseudomonadota</taxon>
        <taxon>Alphaproteobacteria</taxon>
        <taxon>Hyphomicrobiales</taxon>
        <taxon>Tepidamorphaceae</taxon>
        <taxon>Microbaculum</taxon>
    </lineage>
</organism>
<keyword evidence="4" id="KW-1185">Reference proteome</keyword>
<dbReference type="Gene3D" id="3.40.50.12780">
    <property type="entry name" value="N-terminal domain of ligase-like"/>
    <property type="match status" value="1"/>
</dbReference>
<dbReference type="Pfam" id="PF00501">
    <property type="entry name" value="AMP-binding"/>
    <property type="match status" value="1"/>
</dbReference>
<evidence type="ECO:0000313" key="4">
    <source>
        <dbReference type="Proteomes" id="UP001320898"/>
    </source>
</evidence>
<reference evidence="3 4" key="1">
    <citation type="submission" date="2022-04" db="EMBL/GenBank/DDBJ databases">
        <authorList>
            <person name="Ye Y.-Q."/>
            <person name="Du Z.-J."/>
        </authorList>
    </citation>
    <scope>NUCLEOTIDE SEQUENCE [LARGE SCALE GENOMIC DNA]</scope>
    <source>
        <strain evidence="3 4">A6E488</strain>
    </source>
</reference>
<dbReference type="InterPro" id="IPR000873">
    <property type="entry name" value="AMP-dep_synth/lig_dom"/>
</dbReference>
<dbReference type="Pfam" id="PF13193">
    <property type="entry name" value="AMP-binding_C"/>
    <property type="match status" value="1"/>
</dbReference>
<dbReference type="AlphaFoldDB" id="A0AAW5R0P3"/>
<evidence type="ECO:0000259" key="1">
    <source>
        <dbReference type="Pfam" id="PF00501"/>
    </source>
</evidence>
<dbReference type="PANTHER" id="PTHR43767:SF1">
    <property type="entry name" value="NONRIBOSOMAL PEPTIDE SYNTHASE PES1 (EUROFUNG)-RELATED"/>
    <property type="match status" value="1"/>
</dbReference>
<dbReference type="InterPro" id="IPR020845">
    <property type="entry name" value="AMP-binding_CS"/>
</dbReference>
<proteinExistence type="predicted"/>